<evidence type="ECO:0000313" key="1">
    <source>
        <dbReference type="EMBL" id="EXC08930.1"/>
    </source>
</evidence>
<gene>
    <name evidence="1" type="ORF">L484_003382</name>
</gene>
<proteinExistence type="predicted"/>
<dbReference type="EMBL" id="KE345604">
    <property type="protein sequence ID" value="EXC08930.1"/>
    <property type="molecule type" value="Genomic_DNA"/>
</dbReference>
<reference evidence="2" key="1">
    <citation type="submission" date="2013-01" db="EMBL/GenBank/DDBJ databases">
        <title>Draft Genome Sequence of a Mulberry Tree, Morus notabilis C.K. Schneid.</title>
        <authorList>
            <person name="He N."/>
            <person name="Zhao S."/>
        </authorList>
    </citation>
    <scope>NUCLEOTIDE SEQUENCE</scope>
</reference>
<organism evidence="1 2">
    <name type="scientific">Morus notabilis</name>
    <dbReference type="NCBI Taxonomy" id="981085"/>
    <lineage>
        <taxon>Eukaryota</taxon>
        <taxon>Viridiplantae</taxon>
        <taxon>Streptophyta</taxon>
        <taxon>Embryophyta</taxon>
        <taxon>Tracheophyta</taxon>
        <taxon>Spermatophyta</taxon>
        <taxon>Magnoliopsida</taxon>
        <taxon>eudicotyledons</taxon>
        <taxon>Gunneridae</taxon>
        <taxon>Pentapetalae</taxon>
        <taxon>rosids</taxon>
        <taxon>fabids</taxon>
        <taxon>Rosales</taxon>
        <taxon>Moraceae</taxon>
        <taxon>Moreae</taxon>
        <taxon>Morus</taxon>
    </lineage>
</organism>
<evidence type="ECO:0000313" key="2">
    <source>
        <dbReference type="Proteomes" id="UP000030645"/>
    </source>
</evidence>
<name>W9RTT7_9ROSA</name>
<keyword evidence="2" id="KW-1185">Reference proteome</keyword>
<sequence>MAVRETLCLATKKTGEKKTLREFNGEEAETKSTSGFRKKRKRKALFFLGGQTDQIIASETAQKGERDTSIYD</sequence>
<accession>W9RTT7</accession>
<protein>
    <submittedName>
        <fullName evidence="1">Uncharacterized protein</fullName>
    </submittedName>
</protein>
<dbReference type="Proteomes" id="UP000030645">
    <property type="component" value="Unassembled WGS sequence"/>
</dbReference>
<dbReference type="AlphaFoldDB" id="W9RTT7"/>